<evidence type="ECO:0000256" key="2">
    <source>
        <dbReference type="ARBA" id="ARBA00013064"/>
    </source>
</evidence>
<feature type="region of interest" description="Disordered" evidence="6">
    <location>
        <begin position="374"/>
        <end position="454"/>
    </location>
</feature>
<dbReference type="Proteomes" id="UP000827284">
    <property type="component" value="Unassembled WGS sequence"/>
</dbReference>
<dbReference type="OrthoDB" id="2017893at2759"/>
<feature type="compositionally biased region" description="Low complexity" evidence="6">
    <location>
        <begin position="1677"/>
        <end position="1708"/>
    </location>
</feature>
<feature type="compositionally biased region" description="Polar residues" evidence="6">
    <location>
        <begin position="1563"/>
        <end position="1579"/>
    </location>
</feature>
<evidence type="ECO:0000313" key="10">
    <source>
        <dbReference type="Proteomes" id="UP000827284"/>
    </source>
</evidence>
<reference evidence="9" key="1">
    <citation type="submission" date="2021-11" db="EMBL/GenBank/DDBJ databases">
        <authorList>
            <person name="Herlambang A."/>
            <person name="Guo Y."/>
            <person name="Takashima Y."/>
            <person name="Nishizawa T."/>
        </authorList>
    </citation>
    <scope>NUCLEOTIDE SEQUENCE</scope>
    <source>
        <strain evidence="9">E1425</strain>
    </source>
</reference>
<reference evidence="9" key="2">
    <citation type="journal article" date="2022" name="Microbiol. Resour. Announc.">
        <title>Whole-Genome Sequence of Entomortierella parvispora E1425, a Mucoromycotan Fungus Associated with Burkholderiaceae-Related Endosymbiotic Bacteria.</title>
        <authorList>
            <person name="Herlambang A."/>
            <person name="Guo Y."/>
            <person name="Takashima Y."/>
            <person name="Narisawa K."/>
            <person name="Ohta H."/>
            <person name="Nishizawa T."/>
        </authorList>
    </citation>
    <scope>NUCLEOTIDE SEQUENCE</scope>
    <source>
        <strain evidence="9">E1425</strain>
    </source>
</reference>
<dbReference type="PROSITE" id="PS50056">
    <property type="entry name" value="TYR_PHOSPHATASE_2"/>
    <property type="match status" value="1"/>
</dbReference>
<protein>
    <recommendedName>
        <fullName evidence="2">protein-tyrosine-phosphatase</fullName>
        <ecNumber evidence="2">3.1.3.48</ecNumber>
    </recommendedName>
</protein>
<evidence type="ECO:0000259" key="7">
    <source>
        <dbReference type="PROSITE" id="PS50054"/>
    </source>
</evidence>
<feature type="compositionally biased region" description="Basic and acidic residues" evidence="6">
    <location>
        <begin position="499"/>
        <end position="516"/>
    </location>
</feature>
<dbReference type="GO" id="GO:0003677">
    <property type="term" value="F:DNA binding"/>
    <property type="evidence" value="ECO:0007669"/>
    <property type="project" value="UniProtKB-KW"/>
</dbReference>
<feature type="compositionally biased region" description="Low complexity" evidence="6">
    <location>
        <begin position="1581"/>
        <end position="1631"/>
    </location>
</feature>
<feature type="region of interest" description="Disordered" evidence="6">
    <location>
        <begin position="715"/>
        <end position="744"/>
    </location>
</feature>
<name>A0A9P3LSL3_9FUNG</name>
<dbReference type="Pfam" id="PF07282">
    <property type="entry name" value="Cas12f1-like_TNB"/>
    <property type="match status" value="1"/>
</dbReference>
<evidence type="ECO:0000256" key="4">
    <source>
        <dbReference type="ARBA" id="ARBA00022912"/>
    </source>
</evidence>
<feature type="domain" description="Tyrosine specific protein phosphatases" evidence="8">
    <location>
        <begin position="1814"/>
        <end position="1871"/>
    </location>
</feature>
<feature type="compositionally biased region" description="Polar residues" evidence="6">
    <location>
        <begin position="1528"/>
        <end position="1544"/>
    </location>
</feature>
<feature type="compositionally biased region" description="Pro residues" evidence="6">
    <location>
        <begin position="1457"/>
        <end position="1471"/>
    </location>
</feature>
<dbReference type="InterPro" id="IPR000387">
    <property type="entry name" value="Tyr_Pase_dom"/>
</dbReference>
<feature type="compositionally biased region" description="Basic residues" evidence="6">
    <location>
        <begin position="719"/>
        <end position="728"/>
    </location>
</feature>
<feature type="region of interest" description="Disordered" evidence="6">
    <location>
        <begin position="756"/>
        <end position="829"/>
    </location>
</feature>
<accession>A0A9P3LSL3</accession>
<feature type="compositionally biased region" description="Low complexity" evidence="6">
    <location>
        <begin position="1494"/>
        <end position="1503"/>
    </location>
</feature>
<feature type="compositionally biased region" description="Acidic residues" evidence="6">
    <location>
        <begin position="783"/>
        <end position="823"/>
    </location>
</feature>
<keyword evidence="3" id="KW-0378">Hydrolase</keyword>
<dbReference type="InterPro" id="IPR010095">
    <property type="entry name" value="Cas12f1-like_TNB"/>
</dbReference>
<dbReference type="GO" id="GO:0004725">
    <property type="term" value="F:protein tyrosine phosphatase activity"/>
    <property type="evidence" value="ECO:0007669"/>
    <property type="project" value="UniProtKB-EC"/>
</dbReference>
<dbReference type="EMBL" id="BQFW01000002">
    <property type="protein sequence ID" value="GJJ69146.1"/>
    <property type="molecule type" value="Genomic_DNA"/>
</dbReference>
<dbReference type="EC" id="3.1.3.48" evidence="2"/>
<feature type="region of interest" description="Disordered" evidence="6">
    <location>
        <begin position="494"/>
        <end position="548"/>
    </location>
</feature>
<keyword evidence="5" id="KW-0238">DNA-binding</keyword>
<dbReference type="SMART" id="SM00195">
    <property type="entry name" value="DSPc"/>
    <property type="match status" value="1"/>
</dbReference>
<organism evidence="9 10">
    <name type="scientific">Entomortierella parvispora</name>
    <dbReference type="NCBI Taxonomy" id="205924"/>
    <lineage>
        <taxon>Eukaryota</taxon>
        <taxon>Fungi</taxon>
        <taxon>Fungi incertae sedis</taxon>
        <taxon>Mucoromycota</taxon>
        <taxon>Mortierellomycotina</taxon>
        <taxon>Mortierellomycetes</taxon>
        <taxon>Mortierellales</taxon>
        <taxon>Mortierellaceae</taxon>
        <taxon>Entomortierella</taxon>
    </lineage>
</organism>
<dbReference type="InterPro" id="IPR020422">
    <property type="entry name" value="TYR_PHOSPHATASE_DUAL_dom"/>
</dbReference>
<feature type="compositionally biased region" description="Basic residues" evidence="6">
    <location>
        <begin position="1513"/>
        <end position="1522"/>
    </location>
</feature>
<evidence type="ECO:0000256" key="3">
    <source>
        <dbReference type="ARBA" id="ARBA00022801"/>
    </source>
</evidence>
<dbReference type="InterPro" id="IPR000340">
    <property type="entry name" value="Dual-sp_phosphatase_cat-dom"/>
</dbReference>
<gene>
    <name evidence="9" type="ORF">EMPS_01492</name>
</gene>
<keyword evidence="4" id="KW-0904">Protein phosphatase</keyword>
<dbReference type="PANTHER" id="PTHR45848:SF4">
    <property type="entry name" value="DUAL SPECIFICITY PROTEIN PHOSPHATASE 12"/>
    <property type="match status" value="1"/>
</dbReference>
<proteinExistence type="inferred from homology"/>
<dbReference type="SUPFAM" id="SSF52799">
    <property type="entry name" value="(Phosphotyrosine protein) phosphatases II"/>
    <property type="match status" value="1"/>
</dbReference>
<dbReference type="PROSITE" id="PS50054">
    <property type="entry name" value="TYR_PHOSPHATASE_DUAL"/>
    <property type="match status" value="1"/>
</dbReference>
<evidence type="ECO:0000256" key="5">
    <source>
        <dbReference type="ARBA" id="ARBA00023125"/>
    </source>
</evidence>
<feature type="region of interest" description="Disordered" evidence="6">
    <location>
        <begin position="1429"/>
        <end position="1709"/>
    </location>
</feature>
<dbReference type="Pfam" id="PF00782">
    <property type="entry name" value="DSPc"/>
    <property type="match status" value="1"/>
</dbReference>
<dbReference type="PANTHER" id="PTHR45848">
    <property type="entry name" value="DUAL SPECIFICITY PROTEIN PHOSPHATASE 12 FAMILY MEMBER"/>
    <property type="match status" value="1"/>
</dbReference>
<comment type="caution">
    <text evidence="9">The sequence shown here is derived from an EMBL/GenBank/DDBJ whole genome shotgun (WGS) entry which is preliminary data.</text>
</comment>
<dbReference type="GO" id="GO:0008138">
    <property type="term" value="F:protein tyrosine/serine/threonine phosphatase activity"/>
    <property type="evidence" value="ECO:0007669"/>
    <property type="project" value="TreeGrafter"/>
</dbReference>
<feature type="compositionally biased region" description="Low complexity" evidence="6">
    <location>
        <begin position="1444"/>
        <end position="1456"/>
    </location>
</feature>
<keyword evidence="10" id="KW-1185">Reference proteome</keyword>
<comment type="similarity">
    <text evidence="1">Belongs to the protein-tyrosine phosphatase family. Non-receptor class dual specificity subfamily.</text>
</comment>
<sequence>MGGPGLLAVVGTAKELPKVDLPDCKILVDVGSFYPFLVRSVYNSKMGKPEEFAAIWILNKFNVPNVEFFIDGHGNKEKHATSMARRDNQADLDSAESIVKEMEDRAAVGKSTNKTDYRTCTKLLRSCTSLTYDFKDKLSKQMASQLADRFMNDYQLGRTFEQSPRHVQARRRITHEKCVKLVDGEADLAIVRRAKELVIAKAKFVVVGNDCDYAIHPSIPILLRPSGKKYIQYNVDELLAKSERTRAQFTVLGCVSKTDYNANLAGFGIVTNSRIIKSCSKDITVDGVPVKDAALKILDNYYEHKDVKEAIEKIDPSDVEMKENQRASSKRIFIDGVETPLSDDVKLTRATLENQTRDKVIDLKKRMLAAGKIRRQVLKSRKEKSTQQTSVEKYKRKRYNRFKTVQCPRLDDPSHPGYSPRPDDSATPDPARQERQARQHLHRQSVNARRLIRDDNMAIRAGRCKAEYKSKGFHKMPSKQFAIKVHCVGGAGTQTMAKKNKDPKNPEARTKPETKPKQSQKKTTRKSGQTPKTPKAPKPATPPSNRALRKSFFVKSLTGRHACKTLNMGQLGSNIDKAIGASWLAEHSNQTKYNTLRKLTQNDVRLAVVKTMRRIARVANELLRHGQDAVGLFITDTKDLRPLKEALFLPKKLRDAAEAAKAAVSTARTAAEADPSNTVVATALAAADAAAATAIANADVDIIINNAGKKRLANIEKKKGLRRRRGSKTKSADTPGSGPTGMDVDALAVGLSDMDIDMSSLGPMDMNIDSPVPAPVSSPKEDMDSDDEVNVDGEEDELEEDDDAPDEDGTGDGDDDEGDTEDESGMKGDNGSFVASLLRYFRHQFEIGQGNTNRHLIEDIRSLYSKVNTNFDESTLLVLTGIQAKGSKNVYLESSIVAQLGIRLACQLRRYFIDQAAGIATSLPQSPIRNGYIRLSELDLWNHIQWVWDIFNFIMVIRNAEKTLQGLPASTQQNFKLELNELRPGWLLTKLVTPLGKGDKDNVTTATIQEMSDLRAYLVNDASDKSVSSSEFLMAQRRIPDATNLVRGQPKNSLPSYLHRGSIVTNGSHAYLSTVDLRIRKQQRFITEIFEEGGGFRRRHVLSPDNRKLLPNLSTAVPSQESLTAMFPDTTRVDIGAIDLGKEFMVGFACRRYDSDDFIYTISAKTRAVYQPSNRRRSEVNRLKNNTIIDVPVGESAKLIPPRKFTPGMTTTGQAIAMYETRLESMDNNPKGRIQEKLTPEYHLLSSFYNKGHRHQKSEAQTKRATTAELDILTNHILTAMGTHLRVQEDGQPRPRGVISIGQDGKHGFSSVSKGYEMSKHNTFLDHFVPRARRLGYIIVGLPEYYTSRRCPKCQSSGISEQDFVGYIGIRRAHCVRCGTWFHRDLLAASNMVVATRYYLDHLSRPAYLLPITKDEKFVFDQRYGPNLPPGVPANKIIRRGESGDQPDIASSSSSSAPPPPPPPPSPPGTPQTPKLSRKDAQKQRQARTLAQLGSGSAAGSSSTQVQAEGPPPKKRRTRPAAKRTAPQTLAQIPQGSWTGSALGSQTHSQAQAQTQAQASWTPEQRSLLSPTQSSQKQSYAAIAAVGVAKAQARQGPASASSSQARPRMQPQTRQQTQSQPQSQPQTGAQRPPMRLWSYAESVRGRQAEAGSSTGGPIRRGQSIHPQAGQHTGLAFSASPSTPSPAATSASASLSSSSAPRRQQQQQQVEWGFAPAKPPLFFSFHTHIQSDNIHSYITMEKEPIFDGSVIRKMQEVLPGLFVSGAGPAESLEYLQETGITHIVQVTDVPTPRFPGHFMYKIITVPDMDETNLIKHFPDTYTFINQALEKGGRVLVHCMAGASRSVTIVCAYLMKTKGMTADEALSTVKKLRQIAGPNDGFMTQLSLYGDISFDVNVNRTEYRRFLIANMAAHREMYGYIEDMTLAADPQNAGTAGAAMPGISQRPLKCKKCRRALVGRDSVVSHTPGQGQSSFQYRKRDATLHITEAIQTDISKINPVHATVCQSYFIEPVEWIQELYGLEGKISCPKCDSKLGTFNWSGDQCSCGTWVTPAFMMHKSKVDG</sequence>
<dbReference type="Gene3D" id="3.90.190.10">
    <property type="entry name" value="Protein tyrosine phosphatase superfamily"/>
    <property type="match status" value="1"/>
</dbReference>
<evidence type="ECO:0000256" key="1">
    <source>
        <dbReference type="ARBA" id="ARBA00008601"/>
    </source>
</evidence>
<feature type="compositionally biased region" description="Low complexity" evidence="6">
    <location>
        <begin position="1545"/>
        <end position="1562"/>
    </location>
</feature>
<dbReference type="CDD" id="cd14498">
    <property type="entry name" value="DSP"/>
    <property type="match status" value="1"/>
</dbReference>
<evidence type="ECO:0000259" key="8">
    <source>
        <dbReference type="PROSITE" id="PS50056"/>
    </source>
</evidence>
<feature type="domain" description="Tyrosine-protein phosphatase" evidence="7">
    <location>
        <begin position="1752"/>
        <end position="1893"/>
    </location>
</feature>
<dbReference type="InterPro" id="IPR029021">
    <property type="entry name" value="Prot-tyrosine_phosphatase-like"/>
</dbReference>
<evidence type="ECO:0000313" key="9">
    <source>
        <dbReference type="EMBL" id="GJJ69146.1"/>
    </source>
</evidence>
<dbReference type="GO" id="GO:0005634">
    <property type="term" value="C:nucleus"/>
    <property type="evidence" value="ECO:0007669"/>
    <property type="project" value="TreeGrafter"/>
</dbReference>
<evidence type="ECO:0000256" key="6">
    <source>
        <dbReference type="SAM" id="MobiDB-lite"/>
    </source>
</evidence>